<name>A0AAE3XM74_9BACT</name>
<accession>A0AAE3XM74</accession>
<gene>
    <name evidence="1" type="ORF">HNQ88_001537</name>
</gene>
<keyword evidence="2" id="KW-1185">Reference proteome</keyword>
<dbReference type="RefSeq" id="WP_309938011.1">
    <property type="nucleotide sequence ID" value="NZ_AP025305.1"/>
</dbReference>
<sequence>MSAFPELLIIDFQKFSNEIIPAFIEGSRHPLIKDEIKYYNDAYCNKLLEMSWPESLNLQDVFKKHEEHFFEISSQIMVGEQETLVENNQGWCFEDLIVLFERVLVRNCVLYYANLGRSYSIDSIVEVEDSKLMRVLDKLDLGALIWNQGGIGIRGWISETEVRDLAKGVLTLKGDSQYKSQFETLVRMISIAAENNYGLLYSESLFPVIEKKINIEKVNTEIVKLSIQRKQGAYGEPVFIAEGLC</sequence>
<organism evidence="1 2">
    <name type="scientific">Aureibacter tunicatorum</name>
    <dbReference type="NCBI Taxonomy" id="866807"/>
    <lineage>
        <taxon>Bacteria</taxon>
        <taxon>Pseudomonadati</taxon>
        <taxon>Bacteroidota</taxon>
        <taxon>Cytophagia</taxon>
        <taxon>Cytophagales</taxon>
        <taxon>Persicobacteraceae</taxon>
        <taxon>Aureibacter</taxon>
    </lineage>
</organism>
<evidence type="ECO:0000313" key="1">
    <source>
        <dbReference type="EMBL" id="MDR6238500.1"/>
    </source>
</evidence>
<dbReference type="EMBL" id="JAVDQD010000002">
    <property type="protein sequence ID" value="MDR6238500.1"/>
    <property type="molecule type" value="Genomic_DNA"/>
</dbReference>
<dbReference type="Proteomes" id="UP001185092">
    <property type="component" value="Unassembled WGS sequence"/>
</dbReference>
<protein>
    <submittedName>
        <fullName evidence="1">Uncharacterized protein</fullName>
    </submittedName>
</protein>
<proteinExistence type="predicted"/>
<dbReference type="AlphaFoldDB" id="A0AAE3XM74"/>
<evidence type="ECO:0000313" key="2">
    <source>
        <dbReference type="Proteomes" id="UP001185092"/>
    </source>
</evidence>
<comment type="caution">
    <text evidence="1">The sequence shown here is derived from an EMBL/GenBank/DDBJ whole genome shotgun (WGS) entry which is preliminary data.</text>
</comment>
<reference evidence="1" key="1">
    <citation type="submission" date="2023-07" db="EMBL/GenBank/DDBJ databases">
        <title>Genomic Encyclopedia of Type Strains, Phase IV (KMG-IV): sequencing the most valuable type-strain genomes for metagenomic binning, comparative biology and taxonomic classification.</title>
        <authorList>
            <person name="Goeker M."/>
        </authorList>
    </citation>
    <scope>NUCLEOTIDE SEQUENCE</scope>
    <source>
        <strain evidence="1">DSM 26174</strain>
    </source>
</reference>